<feature type="region of interest" description="Disordered" evidence="1">
    <location>
        <begin position="1"/>
        <end position="22"/>
    </location>
</feature>
<accession>A0A834GBY0</accession>
<feature type="domain" description="F-box" evidence="2">
    <location>
        <begin position="33"/>
        <end position="66"/>
    </location>
</feature>
<evidence type="ECO:0008006" key="6">
    <source>
        <dbReference type="Google" id="ProtNLM"/>
    </source>
</evidence>
<dbReference type="InterPro" id="IPR013187">
    <property type="entry name" value="F-box-assoc_dom_typ3"/>
</dbReference>
<dbReference type="NCBIfam" id="TIGR01640">
    <property type="entry name" value="F_box_assoc_1"/>
    <property type="match status" value="1"/>
</dbReference>
<gene>
    <name evidence="4" type="ORF">RHSIM_Rhsim11G0068800</name>
</gene>
<dbReference type="InterPro" id="IPR050796">
    <property type="entry name" value="SCF_F-box_component"/>
</dbReference>
<dbReference type="Proteomes" id="UP000626092">
    <property type="component" value="Unassembled WGS sequence"/>
</dbReference>
<evidence type="ECO:0000256" key="1">
    <source>
        <dbReference type="SAM" id="MobiDB-lite"/>
    </source>
</evidence>
<dbReference type="InterPro" id="IPR036047">
    <property type="entry name" value="F-box-like_dom_sf"/>
</dbReference>
<reference evidence="4" key="1">
    <citation type="submission" date="2019-11" db="EMBL/GenBank/DDBJ databases">
        <authorList>
            <person name="Liu Y."/>
            <person name="Hou J."/>
            <person name="Li T.-Q."/>
            <person name="Guan C.-H."/>
            <person name="Wu X."/>
            <person name="Wu H.-Z."/>
            <person name="Ling F."/>
            <person name="Zhang R."/>
            <person name="Shi X.-G."/>
            <person name="Ren J.-P."/>
            <person name="Chen E.-F."/>
            <person name="Sun J.-M."/>
        </authorList>
    </citation>
    <scope>NUCLEOTIDE SEQUENCE</scope>
    <source>
        <strain evidence="4">Adult_tree_wgs_1</strain>
        <tissue evidence="4">Leaves</tissue>
    </source>
</reference>
<proteinExistence type="predicted"/>
<dbReference type="Pfam" id="PF08268">
    <property type="entry name" value="FBA_3"/>
    <property type="match status" value="1"/>
</dbReference>
<dbReference type="InterPro" id="IPR001810">
    <property type="entry name" value="F-box_dom"/>
</dbReference>
<comment type="caution">
    <text evidence="4">The sequence shown here is derived from an EMBL/GenBank/DDBJ whole genome shotgun (WGS) entry which is preliminary data.</text>
</comment>
<organism evidence="4 5">
    <name type="scientific">Rhododendron simsii</name>
    <name type="common">Sims's rhododendron</name>
    <dbReference type="NCBI Taxonomy" id="118357"/>
    <lineage>
        <taxon>Eukaryota</taxon>
        <taxon>Viridiplantae</taxon>
        <taxon>Streptophyta</taxon>
        <taxon>Embryophyta</taxon>
        <taxon>Tracheophyta</taxon>
        <taxon>Spermatophyta</taxon>
        <taxon>Magnoliopsida</taxon>
        <taxon>eudicotyledons</taxon>
        <taxon>Gunneridae</taxon>
        <taxon>Pentapetalae</taxon>
        <taxon>asterids</taxon>
        <taxon>Ericales</taxon>
        <taxon>Ericaceae</taxon>
        <taxon>Ericoideae</taxon>
        <taxon>Rhodoreae</taxon>
        <taxon>Rhododendron</taxon>
    </lineage>
</organism>
<evidence type="ECO:0000259" key="3">
    <source>
        <dbReference type="Pfam" id="PF08268"/>
    </source>
</evidence>
<evidence type="ECO:0000313" key="5">
    <source>
        <dbReference type="Proteomes" id="UP000626092"/>
    </source>
</evidence>
<dbReference type="PANTHER" id="PTHR31672">
    <property type="entry name" value="BNACNNG10540D PROTEIN"/>
    <property type="match status" value="1"/>
</dbReference>
<feature type="domain" description="F-box associated beta-propeller type 3" evidence="3">
    <location>
        <begin position="114"/>
        <end position="247"/>
    </location>
</feature>
<dbReference type="InterPro" id="IPR017451">
    <property type="entry name" value="F-box-assoc_interact_dom"/>
</dbReference>
<evidence type="ECO:0000313" key="4">
    <source>
        <dbReference type="EMBL" id="KAF7127789.1"/>
    </source>
</evidence>
<dbReference type="EMBL" id="WJXA01000011">
    <property type="protein sequence ID" value="KAF7127789.1"/>
    <property type="molecule type" value="Genomic_DNA"/>
</dbReference>
<feature type="compositionally biased region" description="Basic residues" evidence="1">
    <location>
        <begin position="1"/>
        <end position="11"/>
    </location>
</feature>
<evidence type="ECO:0000259" key="2">
    <source>
        <dbReference type="Pfam" id="PF00646"/>
    </source>
</evidence>
<name>A0A834GBY0_RHOSS</name>
<protein>
    <recommendedName>
        <fullName evidence="6">F-box domain-containing protein</fullName>
    </recommendedName>
</protein>
<dbReference type="SUPFAM" id="SSF81383">
    <property type="entry name" value="F-box domain"/>
    <property type="match status" value="1"/>
</dbReference>
<dbReference type="AlphaFoldDB" id="A0A834GBY0"/>
<dbReference type="Pfam" id="PF00646">
    <property type="entry name" value="F-box"/>
    <property type="match status" value="1"/>
</dbReference>
<sequence>MTMQTSRKKTKPITDPTPPETSPAAVLIANNVDLLAQILFRLPAKPLIRFKSVSKHWLALLSDSHFASAHSRLNPIPLISSLYFHNNKKLDSVSLNGSPTFPSLSFLRPLTGDITILHSCNGLLLIKKKQTVDNRVKVQYIVCNPTTQKFHRIAQKFHLVARRSGRFYKSGCLAFDPSKSPHYKVVLLSRVSFPSSEMHIFSSETASWKKIFMTDRCYRNGAFWNGAIYWLCDQYNLLRFDVETEKMIGMPYTPSSSRVNNIYKTRYFGNCGRSGRLLLIESHSHSIVRFKICEMDKDYCCWNVKFRVNLKTLISEFPVIGSKKRYKFTVLCVVEGEKEDDFSLILAIPGKIISCNPQKRTWNELRDLASGEYSGFIKYGYAIVFPFVESLCPV</sequence>
<dbReference type="PANTHER" id="PTHR31672:SF13">
    <property type="entry name" value="F-BOX PROTEIN CPR30-LIKE"/>
    <property type="match status" value="1"/>
</dbReference>
<keyword evidence="5" id="KW-1185">Reference proteome</keyword>
<dbReference type="OrthoDB" id="605328at2759"/>